<dbReference type="Pfam" id="PF00643">
    <property type="entry name" value="zf-B_box"/>
    <property type="match status" value="1"/>
</dbReference>
<dbReference type="GO" id="GO:0008270">
    <property type="term" value="F:zinc ion binding"/>
    <property type="evidence" value="ECO:0007669"/>
    <property type="project" value="UniProtKB-KW"/>
</dbReference>
<dbReference type="PANTHER" id="PTHR25465:SF10">
    <property type="entry name" value="TRIPARTITE MOTIF-CONTAINING PROTEIN 16-RELATED"/>
    <property type="match status" value="1"/>
</dbReference>
<evidence type="ECO:0000256" key="5">
    <source>
        <dbReference type="SAM" id="MobiDB-lite"/>
    </source>
</evidence>
<evidence type="ECO:0000256" key="2">
    <source>
        <dbReference type="ARBA" id="ARBA00022771"/>
    </source>
</evidence>
<dbReference type="PRINTS" id="PR01407">
    <property type="entry name" value="BUTYPHLNCDUF"/>
</dbReference>
<name>A0AAW0JLU1_MYOGA</name>
<proteinExistence type="predicted"/>
<dbReference type="InterPro" id="IPR058030">
    <property type="entry name" value="TRIM8/14/16/25/29/45/65_CC"/>
</dbReference>
<dbReference type="EMBL" id="JBBHLL010000030">
    <property type="protein sequence ID" value="KAK7827442.1"/>
    <property type="molecule type" value="Genomic_DNA"/>
</dbReference>
<dbReference type="GO" id="GO:0005737">
    <property type="term" value="C:cytoplasm"/>
    <property type="evidence" value="ECO:0007669"/>
    <property type="project" value="UniProtKB-ARBA"/>
</dbReference>
<dbReference type="Pfam" id="PF00622">
    <property type="entry name" value="SPRY"/>
    <property type="match status" value="1"/>
</dbReference>
<dbReference type="InterPro" id="IPR003879">
    <property type="entry name" value="Butyrophylin_SPRY"/>
</dbReference>
<dbReference type="Gene3D" id="4.10.830.40">
    <property type="match status" value="1"/>
</dbReference>
<keyword evidence="9" id="KW-1185">Reference proteome</keyword>
<dbReference type="Gene3D" id="3.30.160.60">
    <property type="entry name" value="Classic Zinc Finger"/>
    <property type="match status" value="1"/>
</dbReference>
<dbReference type="CDD" id="cd12890">
    <property type="entry name" value="SPRY_PRY_TRIM16"/>
    <property type="match status" value="1"/>
</dbReference>
<dbReference type="InterPro" id="IPR001870">
    <property type="entry name" value="B30.2/SPRY"/>
</dbReference>
<dbReference type="PROSITE" id="PS50119">
    <property type="entry name" value="ZF_BBOX"/>
    <property type="match status" value="1"/>
</dbReference>
<evidence type="ECO:0000259" key="6">
    <source>
        <dbReference type="PROSITE" id="PS50119"/>
    </source>
</evidence>
<evidence type="ECO:0000313" key="8">
    <source>
        <dbReference type="EMBL" id="KAK7827442.1"/>
    </source>
</evidence>
<feature type="region of interest" description="Disordered" evidence="5">
    <location>
        <begin position="18"/>
        <end position="59"/>
    </location>
</feature>
<evidence type="ECO:0000256" key="4">
    <source>
        <dbReference type="PROSITE-ProRule" id="PRU00024"/>
    </source>
</evidence>
<keyword evidence="2 4" id="KW-0863">Zinc-finger</keyword>
<dbReference type="InterPro" id="IPR000315">
    <property type="entry name" value="Znf_B-box"/>
</dbReference>
<dbReference type="SMART" id="SM00449">
    <property type="entry name" value="SPRY"/>
    <property type="match status" value="1"/>
</dbReference>
<dbReference type="Gene3D" id="2.60.120.920">
    <property type="match status" value="1"/>
</dbReference>
<dbReference type="CDD" id="cd19769">
    <property type="entry name" value="Bbox2_TRIM16-like"/>
    <property type="match status" value="1"/>
</dbReference>
<dbReference type="AlphaFoldDB" id="A0AAW0JLU1"/>
<dbReference type="InterPro" id="IPR006574">
    <property type="entry name" value="PRY"/>
</dbReference>
<dbReference type="SMART" id="SM00589">
    <property type="entry name" value="PRY"/>
    <property type="match status" value="1"/>
</dbReference>
<evidence type="ECO:0008006" key="10">
    <source>
        <dbReference type="Google" id="ProtNLM"/>
    </source>
</evidence>
<evidence type="ECO:0000259" key="7">
    <source>
        <dbReference type="PROSITE" id="PS50188"/>
    </source>
</evidence>
<dbReference type="Pfam" id="PF25600">
    <property type="entry name" value="TRIM_CC"/>
    <property type="match status" value="1"/>
</dbReference>
<dbReference type="SUPFAM" id="SSF57845">
    <property type="entry name" value="B-box zinc-binding domain"/>
    <property type="match status" value="1"/>
</dbReference>
<evidence type="ECO:0000256" key="3">
    <source>
        <dbReference type="ARBA" id="ARBA00022833"/>
    </source>
</evidence>
<evidence type="ECO:0000313" key="9">
    <source>
        <dbReference type="Proteomes" id="UP001488838"/>
    </source>
</evidence>
<dbReference type="Proteomes" id="UP001488838">
    <property type="component" value="Unassembled WGS sequence"/>
</dbReference>
<dbReference type="InterPro" id="IPR043136">
    <property type="entry name" value="B30.2/SPRY_sf"/>
</dbReference>
<dbReference type="InterPro" id="IPR003877">
    <property type="entry name" value="SPRY_dom"/>
</dbReference>
<keyword evidence="3" id="KW-0862">Zinc</keyword>
<dbReference type="SMART" id="SM00336">
    <property type="entry name" value="BBOX"/>
    <property type="match status" value="1"/>
</dbReference>
<gene>
    <name evidence="8" type="ORF">U0070_026648</name>
</gene>
<dbReference type="PANTHER" id="PTHR25465">
    <property type="entry name" value="B-BOX DOMAIN CONTAINING"/>
    <property type="match status" value="1"/>
</dbReference>
<dbReference type="SUPFAM" id="SSF49899">
    <property type="entry name" value="Concanavalin A-like lectins/glucanases"/>
    <property type="match status" value="1"/>
</dbReference>
<keyword evidence="1" id="KW-0479">Metal-binding</keyword>
<sequence>MAELDLIAPGPLPGITVHPLAPLGPDPGSAIPVQEEDTDSLGKPGEETQEQGCGPAQVRAPGDEGEGEILCDFCLGASRVKAVKSCLTCMVNYCEEHLRPHQENSKLHSHQLTEPAKDQDLRTCPLHHSPLVAFCHTHQQCVCQECGEGEHRDHNTVSLDTARRNKEIIVLRLLLSCQNLRPASMEMRSPSLLSSLASNLSADLRCTQLELEQKLKLNENAIARLQANHKSVLMSVSEVKVVTEEKFGELLAAVRKAQADVMLFLEEKEQAALNQVNGIKTHLEYRSIEMEKSKQELERLAAISNTVLFLEEYCKFKKTEEAASPSIYIGLKDKLSGIRKVITDSTLHLIQLLESYKEKLQESAREEEYDIKTQVSAIVQRKYRTSKPEPRTRDEFLQYACDITFDPDTAHRYLRLQEDNRKVTNTTPWEHPYPDLPSRFLHWRQVLSQQSLYLHRYYFEVEISGGGTYVGLTCKGIDRKGEERNSCISGNNFSWSVHWNGKEFTAWHSDTETPLKAGPFRRLGIYVSFPGGTLSFYGVEYDTMTLIHKFDCKFSEPVYAAFWLSKKENAIRIVDLGEELEKPAQSSVEAAP</sequence>
<feature type="domain" description="B30.2/SPRY" evidence="7">
    <location>
        <begin position="383"/>
        <end position="580"/>
    </location>
</feature>
<comment type="caution">
    <text evidence="8">The sequence shown here is derived from an EMBL/GenBank/DDBJ whole genome shotgun (WGS) entry which is preliminary data.</text>
</comment>
<evidence type="ECO:0000256" key="1">
    <source>
        <dbReference type="ARBA" id="ARBA00022723"/>
    </source>
</evidence>
<dbReference type="InterPro" id="IPR051051">
    <property type="entry name" value="E3_ubiq-ligase_TRIM/RNF"/>
</dbReference>
<dbReference type="PROSITE" id="PS50188">
    <property type="entry name" value="B302_SPRY"/>
    <property type="match status" value="1"/>
</dbReference>
<dbReference type="InterPro" id="IPR013320">
    <property type="entry name" value="ConA-like_dom_sf"/>
</dbReference>
<dbReference type="Pfam" id="PF13765">
    <property type="entry name" value="PRY"/>
    <property type="match status" value="1"/>
</dbReference>
<reference evidence="8 9" key="1">
    <citation type="journal article" date="2023" name="bioRxiv">
        <title>Conserved and derived expression patterns and positive selection on dental genes reveal complex evolutionary context of ever-growing rodent molars.</title>
        <authorList>
            <person name="Calamari Z.T."/>
            <person name="Song A."/>
            <person name="Cohen E."/>
            <person name="Akter M."/>
            <person name="Roy R.D."/>
            <person name="Hallikas O."/>
            <person name="Christensen M.M."/>
            <person name="Li P."/>
            <person name="Marangoni P."/>
            <person name="Jernvall J."/>
            <person name="Klein O.D."/>
        </authorList>
    </citation>
    <scope>NUCLEOTIDE SEQUENCE [LARGE SCALE GENOMIC DNA]</scope>
    <source>
        <strain evidence="8">V071</strain>
    </source>
</reference>
<feature type="domain" description="B box-type" evidence="6">
    <location>
        <begin position="119"/>
        <end position="159"/>
    </location>
</feature>
<dbReference type="CDD" id="cd19839">
    <property type="entry name" value="Bbox1_TRIM16"/>
    <property type="match status" value="1"/>
</dbReference>
<protein>
    <recommendedName>
        <fullName evidence="10">Tripartite motif-containing protein 16</fullName>
    </recommendedName>
</protein>
<accession>A0AAW0JLU1</accession>
<organism evidence="8 9">
    <name type="scientific">Myodes glareolus</name>
    <name type="common">Bank vole</name>
    <name type="synonym">Clethrionomys glareolus</name>
    <dbReference type="NCBI Taxonomy" id="447135"/>
    <lineage>
        <taxon>Eukaryota</taxon>
        <taxon>Metazoa</taxon>
        <taxon>Chordata</taxon>
        <taxon>Craniata</taxon>
        <taxon>Vertebrata</taxon>
        <taxon>Euteleostomi</taxon>
        <taxon>Mammalia</taxon>
        <taxon>Eutheria</taxon>
        <taxon>Euarchontoglires</taxon>
        <taxon>Glires</taxon>
        <taxon>Rodentia</taxon>
        <taxon>Myomorpha</taxon>
        <taxon>Muroidea</taxon>
        <taxon>Cricetidae</taxon>
        <taxon>Arvicolinae</taxon>
        <taxon>Myodes</taxon>
    </lineage>
</organism>